<keyword evidence="1" id="KW-0732">Signal</keyword>
<dbReference type="PATRIC" id="fig|540747.5.peg.284"/>
<evidence type="ECO:0000313" key="6">
    <source>
        <dbReference type="Proteomes" id="UP000325785"/>
    </source>
</evidence>
<evidence type="ECO:0000313" key="3">
    <source>
        <dbReference type="EMBL" id="KRS19528.1"/>
    </source>
</evidence>
<reference evidence="3 5" key="1">
    <citation type="submission" date="2015-04" db="EMBL/GenBank/DDBJ databases">
        <title>The draft genome sequence of Roseovarius indicus B108T.</title>
        <authorList>
            <person name="Li G."/>
            <person name="Lai Q."/>
            <person name="Shao Z."/>
            <person name="Yan P."/>
        </authorList>
    </citation>
    <scope>NUCLEOTIDE SEQUENCE [LARGE SCALE GENOMIC DNA]</scope>
    <source>
        <strain evidence="3 5">B108</strain>
    </source>
</reference>
<dbReference type="Proteomes" id="UP000051401">
    <property type="component" value="Unassembled WGS sequence"/>
</dbReference>
<dbReference type="RefSeq" id="WP_057812513.1">
    <property type="nucleotide sequence ID" value="NZ_CP031598.1"/>
</dbReference>
<dbReference type="STRING" id="540747.SAMN04488031_102515"/>
<dbReference type="Pfam" id="PF09992">
    <property type="entry name" value="NAGPA"/>
    <property type="match status" value="1"/>
</dbReference>
<feature type="signal peptide" evidence="1">
    <location>
        <begin position="1"/>
        <end position="16"/>
    </location>
</feature>
<dbReference type="EMBL" id="LAXI01000001">
    <property type="protein sequence ID" value="KRS19528.1"/>
    <property type="molecule type" value="Genomic_DNA"/>
</dbReference>
<accession>A0A0T5PEU9</accession>
<evidence type="ECO:0000256" key="1">
    <source>
        <dbReference type="SAM" id="SignalP"/>
    </source>
</evidence>
<dbReference type="EMBL" id="CP031598">
    <property type="protein sequence ID" value="QEW29145.1"/>
    <property type="molecule type" value="Genomic_DNA"/>
</dbReference>
<evidence type="ECO:0000259" key="2">
    <source>
        <dbReference type="Pfam" id="PF09992"/>
    </source>
</evidence>
<name>A0A0T5PEU9_9RHOB</name>
<gene>
    <name evidence="4" type="ORF">RIdsm_04987</name>
    <name evidence="3" type="ORF">XM52_01410</name>
</gene>
<dbReference type="InterPro" id="IPR018711">
    <property type="entry name" value="NAGPA"/>
</dbReference>
<organism evidence="3 5">
    <name type="scientific">Roseovarius indicus</name>
    <dbReference type="NCBI Taxonomy" id="540747"/>
    <lineage>
        <taxon>Bacteria</taxon>
        <taxon>Pseudomonadati</taxon>
        <taxon>Pseudomonadota</taxon>
        <taxon>Alphaproteobacteria</taxon>
        <taxon>Rhodobacterales</taxon>
        <taxon>Roseobacteraceae</taxon>
        <taxon>Roseovarius</taxon>
    </lineage>
</organism>
<evidence type="ECO:0000313" key="5">
    <source>
        <dbReference type="Proteomes" id="UP000051401"/>
    </source>
</evidence>
<proteinExistence type="predicted"/>
<sequence>MRWLFALLFMASPAAALDCATVEHGGQEYTACSFDASQADLRLFLNNPNDGKLLGSFRNVERLLAEDGLTLEFAMNAGMYHQDRSPVGHYLEKGEEARGVITSEGPGNFGLLPNGVFCIGDGFAAVVETRRYKDDPPACIYATQSGPMLVIDGELHPKFLEDSDSTYIRNGVGVSDDGKTVWFAISEEPVNFHSFGSLFRDKLGTPQALYFDGNISRLYVPGLNRHDGGFPMGPIVGVVAPADN</sequence>
<evidence type="ECO:0000313" key="4">
    <source>
        <dbReference type="EMBL" id="QEW29145.1"/>
    </source>
</evidence>
<feature type="chain" id="PRO_5010437623" description="Phosphodiester glycosidase domain-containing protein" evidence="1">
    <location>
        <begin position="17"/>
        <end position="244"/>
    </location>
</feature>
<feature type="domain" description="Phosphodiester glycosidase" evidence="2">
    <location>
        <begin position="71"/>
        <end position="226"/>
    </location>
</feature>
<keyword evidence="5" id="KW-1185">Reference proteome</keyword>
<dbReference type="KEGG" id="rid:RIdsm_04987"/>
<dbReference type="Proteomes" id="UP000325785">
    <property type="component" value="Chromosome"/>
</dbReference>
<dbReference type="AlphaFoldDB" id="A0A0T5PEU9"/>
<protein>
    <recommendedName>
        <fullName evidence="2">Phosphodiester glycosidase domain-containing protein</fullName>
    </recommendedName>
</protein>
<dbReference type="OrthoDB" id="5515706at2"/>
<reference evidence="4 6" key="2">
    <citation type="submission" date="2018-08" db="EMBL/GenBank/DDBJ databases">
        <title>Genetic Globetrotter - A new plasmid hitch-hiking vast phylogenetic and geographic distances.</title>
        <authorList>
            <person name="Vollmers J."/>
            <person name="Petersen J."/>
        </authorList>
    </citation>
    <scope>NUCLEOTIDE SEQUENCE [LARGE SCALE GENOMIC DNA]</scope>
    <source>
        <strain evidence="4 6">DSM 26383</strain>
    </source>
</reference>